<dbReference type="Proteomes" id="UP000037326">
    <property type="component" value="Unassembled WGS sequence"/>
</dbReference>
<evidence type="ECO:0008006" key="3">
    <source>
        <dbReference type="Google" id="ProtNLM"/>
    </source>
</evidence>
<dbReference type="Pfam" id="PF08958">
    <property type="entry name" value="DUF1871"/>
    <property type="match status" value="1"/>
</dbReference>
<proteinExistence type="predicted"/>
<name>A0A0K9F2U3_9BACI</name>
<dbReference type="InterPro" id="IPR015053">
    <property type="entry name" value="DUF1871"/>
</dbReference>
<sequence length="89" mass="10151">MSILENIKMNQAAVHLLEEWDPFHLGPDHYDTETADVVAALQGIDDPSTLAKVIQETYEHSFEEWIPFEDCVAISYKLIAIKFEAKCII</sequence>
<evidence type="ECO:0000313" key="2">
    <source>
        <dbReference type="Proteomes" id="UP000037326"/>
    </source>
</evidence>
<dbReference type="AlphaFoldDB" id="A0A0K9F2U3"/>
<dbReference type="Gene3D" id="1.10.340.20">
    <property type="entry name" value="Apc36109-like domain"/>
    <property type="match status" value="1"/>
</dbReference>
<dbReference type="EMBL" id="LFXJ01000013">
    <property type="protein sequence ID" value="KMY28403.1"/>
    <property type="molecule type" value="Genomic_DNA"/>
</dbReference>
<comment type="caution">
    <text evidence="1">The sequence shown here is derived from an EMBL/GenBank/DDBJ whole genome shotgun (WGS) entry which is preliminary data.</text>
</comment>
<reference evidence="2" key="1">
    <citation type="submission" date="2015-07" db="EMBL/GenBank/DDBJ databases">
        <authorList>
            <consortium name="Consortium for Microbial Forensics and Genomics (microFORGE)"/>
            <person name="Knight B.M."/>
            <person name="Roberts D.P."/>
            <person name="Lin D."/>
            <person name="Hari K."/>
            <person name="Fletcher J."/>
            <person name="Melcher U."/>
            <person name="Blagden T."/>
            <person name="Winegar R.A."/>
        </authorList>
    </citation>
    <scope>NUCLEOTIDE SEQUENCE [LARGE SCALE GENOMIC DNA]</scope>
    <source>
        <strain evidence="2">DSM 23493</strain>
    </source>
</reference>
<evidence type="ECO:0000313" key="1">
    <source>
        <dbReference type="EMBL" id="KMY28403.1"/>
    </source>
</evidence>
<dbReference type="SUPFAM" id="SSF116922">
    <property type="entry name" value="YugE-like"/>
    <property type="match status" value="1"/>
</dbReference>
<dbReference type="InterPro" id="IPR023162">
    <property type="entry name" value="Apc36109-like_dom_sf"/>
</dbReference>
<dbReference type="PATRIC" id="fig|582475.4.peg.4896"/>
<gene>
    <name evidence="1" type="ORF">ACZ11_24595</name>
</gene>
<protein>
    <recommendedName>
        <fullName evidence="3">DUF1871 domain-containing protein</fullName>
    </recommendedName>
</protein>
<organism evidence="1 2">
    <name type="scientific">Lysinibacillus xylanilyticus</name>
    <dbReference type="NCBI Taxonomy" id="582475"/>
    <lineage>
        <taxon>Bacteria</taxon>
        <taxon>Bacillati</taxon>
        <taxon>Bacillota</taxon>
        <taxon>Bacilli</taxon>
        <taxon>Bacillales</taxon>
        <taxon>Bacillaceae</taxon>
        <taxon>Lysinibacillus</taxon>
    </lineage>
</organism>
<accession>A0A0K9F2U3</accession>